<keyword evidence="2 4" id="KW-0560">Oxidoreductase</keyword>
<comment type="caution">
    <text evidence="6">The sequence shown here is derived from an EMBL/GenBank/DDBJ whole genome shotgun (WGS) entry which is preliminary data.</text>
</comment>
<dbReference type="InterPro" id="IPR016161">
    <property type="entry name" value="Ald_DH/histidinol_DH"/>
</dbReference>
<feature type="active site" evidence="3">
    <location>
        <position position="230"/>
    </location>
</feature>
<dbReference type="PROSITE" id="PS00687">
    <property type="entry name" value="ALDEHYDE_DEHYDR_GLU"/>
    <property type="match status" value="1"/>
</dbReference>
<protein>
    <submittedName>
        <fullName evidence="6">Succinate-semialdehyde dehydrogenase</fullName>
    </submittedName>
</protein>
<name>A0A2V1KFF5_9ACTO</name>
<keyword evidence="7" id="KW-1185">Reference proteome</keyword>
<dbReference type="PANTHER" id="PTHR43217">
    <property type="entry name" value="SUCCINATE SEMIALDEHYDE DEHYDROGENASE [NAD(P)+] SAD"/>
    <property type="match status" value="1"/>
</dbReference>
<dbReference type="OrthoDB" id="6882680at2"/>
<dbReference type="InterPro" id="IPR015590">
    <property type="entry name" value="Aldehyde_DH_dom"/>
</dbReference>
<feature type="domain" description="Aldehyde dehydrogenase" evidence="5">
    <location>
        <begin position="4"/>
        <end position="449"/>
    </location>
</feature>
<dbReference type="PANTHER" id="PTHR43217:SF1">
    <property type="entry name" value="SUCCINATE SEMIALDEHYDE DEHYDROGENASE [NAD(P)+] SAD"/>
    <property type="match status" value="1"/>
</dbReference>
<dbReference type="InterPro" id="IPR016163">
    <property type="entry name" value="Ald_DH_C"/>
</dbReference>
<evidence type="ECO:0000313" key="7">
    <source>
        <dbReference type="Proteomes" id="UP000245283"/>
    </source>
</evidence>
<dbReference type="RefSeq" id="WP_109093049.1">
    <property type="nucleotide sequence ID" value="NZ_QETB01000001.1"/>
</dbReference>
<evidence type="ECO:0000256" key="3">
    <source>
        <dbReference type="PROSITE-ProRule" id="PRU10007"/>
    </source>
</evidence>
<dbReference type="InterPro" id="IPR016162">
    <property type="entry name" value="Ald_DH_N"/>
</dbReference>
<dbReference type="InterPro" id="IPR029510">
    <property type="entry name" value="Ald_DH_CS_GLU"/>
</dbReference>
<dbReference type="SUPFAM" id="SSF53720">
    <property type="entry name" value="ALDH-like"/>
    <property type="match status" value="1"/>
</dbReference>
<sequence>MSNYAVHNPNTGEIEERFDSLRPEEVPAVIDRAHEGFLKWRETPMEERAAVLRRFAELVEEEADRLARIIGREMGKPLKDGLAETVTLAKHGWWFADHAPEILADTVIDASDGVKTYVKHDPLGVILGIMPWNFPYNQIARFALPQLMVGNAILMKQASICPVSSAEFQKLLERAGLPEGVYTNIYLDSGDVEAVLTDFRVKGFSITGSEAAGSSVAAIAGANMKRSVLELGGNDPMVILDAADVPAMAENAVRLRLFNAGQVCTSPKRIIVHADIYDEFVEAAADAIGRMKVGPFDGEDTDMGPVSSVEARDEVVERVAQAVRDGATLRFGGKPIDRPGAYMEPALLTDVGLEQDISCKELFGPVVVIYKADNDDDALRIANATEYGLQSSVWSQDMAKAEQFAHKVNAGMTLINAHRESSPEWPFGGINRSGYGREEAAWGLTLFTNEHAFRVHEA</sequence>
<evidence type="ECO:0000256" key="2">
    <source>
        <dbReference type="ARBA" id="ARBA00023002"/>
    </source>
</evidence>
<reference evidence="7" key="1">
    <citation type="submission" date="2018-05" db="EMBL/GenBank/DDBJ databases">
        <authorList>
            <person name="Li Y."/>
        </authorList>
    </citation>
    <scope>NUCLEOTIDE SEQUENCE [LARGE SCALE GENOMIC DNA]</scope>
    <source>
        <strain evidence="7">sk1b4</strain>
    </source>
</reference>
<dbReference type="Proteomes" id="UP000245283">
    <property type="component" value="Unassembled WGS sequence"/>
</dbReference>
<dbReference type="Gene3D" id="3.40.605.10">
    <property type="entry name" value="Aldehyde Dehydrogenase, Chain A, domain 1"/>
    <property type="match status" value="1"/>
</dbReference>
<proteinExistence type="inferred from homology"/>
<dbReference type="Pfam" id="PF00171">
    <property type="entry name" value="Aldedh"/>
    <property type="match status" value="1"/>
</dbReference>
<evidence type="ECO:0000256" key="1">
    <source>
        <dbReference type="ARBA" id="ARBA00009986"/>
    </source>
</evidence>
<evidence type="ECO:0000259" key="5">
    <source>
        <dbReference type="Pfam" id="PF00171"/>
    </source>
</evidence>
<dbReference type="FunFam" id="3.40.309.10:FF:000009">
    <property type="entry name" value="Aldehyde dehydrogenase A"/>
    <property type="match status" value="1"/>
</dbReference>
<dbReference type="InterPro" id="IPR047110">
    <property type="entry name" value="GABD/Sad-like"/>
</dbReference>
<dbReference type="Gene3D" id="3.40.309.10">
    <property type="entry name" value="Aldehyde Dehydrogenase, Chain A, domain 2"/>
    <property type="match status" value="1"/>
</dbReference>
<comment type="similarity">
    <text evidence="1 4">Belongs to the aldehyde dehydrogenase family.</text>
</comment>
<evidence type="ECO:0000256" key="4">
    <source>
        <dbReference type="RuleBase" id="RU003345"/>
    </source>
</evidence>
<dbReference type="GO" id="GO:0004777">
    <property type="term" value="F:succinate-semialdehyde dehydrogenase (NAD+) activity"/>
    <property type="evidence" value="ECO:0007669"/>
    <property type="project" value="TreeGrafter"/>
</dbReference>
<evidence type="ECO:0000313" key="6">
    <source>
        <dbReference type="EMBL" id="PWF27554.1"/>
    </source>
</evidence>
<accession>A0A2V1KFF5</accession>
<gene>
    <name evidence="6" type="ORF">DD236_04030</name>
</gene>
<organism evidence="6 7">
    <name type="scientific">Ancrocorticia populi</name>
    <dbReference type="NCBI Taxonomy" id="2175228"/>
    <lineage>
        <taxon>Bacteria</taxon>
        <taxon>Bacillati</taxon>
        <taxon>Actinomycetota</taxon>
        <taxon>Actinomycetes</taxon>
        <taxon>Actinomycetales</taxon>
        <taxon>Actinomycetaceae</taxon>
        <taxon>Ancrocorticia</taxon>
    </lineage>
</organism>
<dbReference type="AlphaFoldDB" id="A0A2V1KFF5"/>
<dbReference type="EMBL" id="QETB01000001">
    <property type="protein sequence ID" value="PWF27554.1"/>
    <property type="molecule type" value="Genomic_DNA"/>
</dbReference>